<evidence type="ECO:0000313" key="2">
    <source>
        <dbReference type="EMBL" id="SJT00099.1"/>
    </source>
</evidence>
<dbReference type="EMBL" id="FUPS01000014">
    <property type="protein sequence ID" value="SJT00099.1"/>
    <property type="molecule type" value="Genomic_DNA"/>
</dbReference>
<dbReference type="InterPro" id="IPR043129">
    <property type="entry name" value="ATPase_NBD"/>
</dbReference>
<accession>A0A9X8WRU8</accession>
<organism evidence="2 3">
    <name type="scientific">Clostridioides difficile</name>
    <name type="common">Peptoclostridium difficile</name>
    <dbReference type="NCBI Taxonomy" id="1496"/>
    <lineage>
        <taxon>Bacteria</taxon>
        <taxon>Bacillati</taxon>
        <taxon>Bacillota</taxon>
        <taxon>Clostridia</taxon>
        <taxon>Peptostreptococcales</taxon>
        <taxon>Peptostreptococcaceae</taxon>
        <taxon>Clostridioides</taxon>
    </lineage>
</organism>
<dbReference type="SUPFAM" id="SSF53067">
    <property type="entry name" value="Actin-like ATPase domain"/>
    <property type="match status" value="1"/>
</dbReference>
<dbReference type="RefSeq" id="WP_021402196.1">
    <property type="nucleotide sequence ID" value="NZ_CP149699.1"/>
</dbReference>
<name>A0A9X8WRU8_CLODI</name>
<evidence type="ECO:0000259" key="1">
    <source>
        <dbReference type="Pfam" id="PF21522"/>
    </source>
</evidence>
<comment type="caution">
    <text evidence="2">The sequence shown here is derived from an EMBL/GenBank/DDBJ whole genome shotgun (WGS) entry which is preliminary data.</text>
</comment>
<protein>
    <recommendedName>
        <fullName evidence="1">Actin homologue MreB-like C-terminal domain-containing protein</fullName>
    </recommendedName>
</protein>
<dbReference type="Proteomes" id="UP000189137">
    <property type="component" value="Unassembled WGS sequence"/>
</dbReference>
<evidence type="ECO:0000313" key="3">
    <source>
        <dbReference type="Proteomes" id="UP000189137"/>
    </source>
</evidence>
<gene>
    <name evidence="2" type="ORF">SAMEA3375112_03392</name>
</gene>
<sequence>MKKEKVKVAVDLGNSMLNSAAYIEKELILKKLPNKLQFEKTISPKARVMKKDGKVIYLGVGDLNNNVLKHTRKNLLEQVLVMIHEIFPNEDNLSVELITGLPPTQMFNEKYLKLFQDIFIQPGEIKITIDGKQKTFEILNVDVKAEGYSGFISLVDKITTKQNILGIDVGGSTTDLCNYEYDYEDDMYYPNVTDTIEKGIIDFETAIANKFNSKNGADIKISQIDVILRNDIDVIEYEGSKYKLDDYIDAMYPIIDDMINKITNKFGQLDGYYVVGIGGGYKTFNKYANQFISKQLEVDDDSRFYANVIGYLEQ</sequence>
<dbReference type="Pfam" id="PF21522">
    <property type="entry name" value="MreB-like_C"/>
    <property type="match status" value="1"/>
</dbReference>
<dbReference type="AlphaFoldDB" id="A0A9X8WRU8"/>
<proteinExistence type="predicted"/>
<dbReference type="InterPro" id="IPR049067">
    <property type="entry name" value="MreB-like_C"/>
</dbReference>
<feature type="domain" description="Actin homologue MreB-like C-terminal" evidence="1">
    <location>
        <begin position="167"/>
        <end position="281"/>
    </location>
</feature>
<dbReference type="Gene3D" id="3.30.420.40">
    <property type="match status" value="1"/>
</dbReference>
<reference evidence="2 3" key="1">
    <citation type="submission" date="2017-02" db="EMBL/GenBank/DDBJ databases">
        <authorList>
            <consortium name="Pathogen Informatics"/>
        </authorList>
    </citation>
    <scope>NUCLEOTIDE SEQUENCE [LARGE SCALE GENOMIC DNA]</scope>
    <source>
        <strain evidence="2 3">VRECD0157</strain>
    </source>
</reference>